<evidence type="ECO:0000313" key="1">
    <source>
        <dbReference type="EMBL" id="MCF6138696.1"/>
    </source>
</evidence>
<accession>A0ABS9H449</accession>
<dbReference type="RefSeq" id="WP_236336283.1">
    <property type="nucleotide sequence ID" value="NZ_JAKIJS010000001.1"/>
</dbReference>
<keyword evidence="2" id="KW-1185">Reference proteome</keyword>
<reference evidence="1 2" key="1">
    <citation type="submission" date="2022-01" db="EMBL/GenBank/DDBJ databases">
        <title>Alkalihalobacillus sp. EGI L200015, a novel bacterium isolated from a salt lake sediment.</title>
        <authorList>
            <person name="Gao L."/>
            <person name="Fang B.-Z."/>
            <person name="Li W.-J."/>
        </authorList>
    </citation>
    <scope>NUCLEOTIDE SEQUENCE [LARGE SCALE GENOMIC DNA]</scope>
    <source>
        <strain evidence="1 2">KCTC 12718</strain>
    </source>
</reference>
<dbReference type="EMBL" id="JAKIJS010000001">
    <property type="protein sequence ID" value="MCF6138696.1"/>
    <property type="molecule type" value="Genomic_DNA"/>
</dbReference>
<evidence type="ECO:0000313" key="2">
    <source>
        <dbReference type="Proteomes" id="UP001649381"/>
    </source>
</evidence>
<protein>
    <submittedName>
        <fullName evidence="1">Uncharacterized protein</fullName>
    </submittedName>
</protein>
<sequence>MEQKKRMSMIYMDGKFRISDTWMRPAASKPKKDNEQQDRFFFLSAVSRLRGSDYIRDAYWNGDEAVIRFENSDHVSPEFLDDYDEYFSSKYKIGRILLDNLVYLFKELPYITRLKIMVPYQQNELVVHIHRKQLEKYLQTDFSYFKNAHRCQYHFIVQERDVRRFIQKYVNLVYK</sequence>
<proteinExistence type="predicted"/>
<gene>
    <name evidence="1" type="ORF">L2716_13245</name>
</gene>
<organism evidence="1 2">
    <name type="scientific">Pseudalkalibacillus berkeleyi</name>
    <dbReference type="NCBI Taxonomy" id="1069813"/>
    <lineage>
        <taxon>Bacteria</taxon>
        <taxon>Bacillati</taxon>
        <taxon>Bacillota</taxon>
        <taxon>Bacilli</taxon>
        <taxon>Bacillales</taxon>
        <taxon>Fictibacillaceae</taxon>
        <taxon>Pseudalkalibacillus</taxon>
    </lineage>
</organism>
<name>A0ABS9H449_9BACL</name>
<dbReference type="Proteomes" id="UP001649381">
    <property type="component" value="Unassembled WGS sequence"/>
</dbReference>
<comment type="caution">
    <text evidence="1">The sequence shown here is derived from an EMBL/GenBank/DDBJ whole genome shotgun (WGS) entry which is preliminary data.</text>
</comment>